<gene>
    <name evidence="2" type="primary">EVAR_42783_1</name>
    <name evidence="2" type="ORF">TNCV_4905661</name>
</gene>
<dbReference type="PANTHER" id="PTHR46114:SF1">
    <property type="entry name" value="ZAD DOMAIN-CONTAINING PROTEIN"/>
    <property type="match status" value="1"/>
</dbReference>
<evidence type="ECO:0000313" key="3">
    <source>
        <dbReference type="Proteomes" id="UP000887159"/>
    </source>
</evidence>
<feature type="region of interest" description="Disordered" evidence="1">
    <location>
        <begin position="1"/>
        <end position="32"/>
    </location>
</feature>
<name>A0A8X6RPF6_TRICX</name>
<accession>A0A8X6RPF6</accession>
<reference evidence="2" key="1">
    <citation type="submission" date="2020-08" db="EMBL/GenBank/DDBJ databases">
        <title>Multicomponent nature underlies the extraordinary mechanical properties of spider dragline silk.</title>
        <authorList>
            <person name="Kono N."/>
            <person name="Nakamura H."/>
            <person name="Mori M."/>
            <person name="Yoshida Y."/>
            <person name="Ohtoshi R."/>
            <person name="Malay A.D."/>
            <person name="Moran D.A.P."/>
            <person name="Tomita M."/>
            <person name="Numata K."/>
            <person name="Arakawa K."/>
        </authorList>
    </citation>
    <scope>NUCLEOTIDE SEQUENCE</scope>
</reference>
<sequence>MRPVPHSKELPIRNPPEHVTLDEESLDSEISKEEEETFCGDATFEPSCPSAPHLLTQEDLNDLIRDLNLSKKQSETLGSLLKGCNLLQKNTKICTYRSRHFQCTDYGLVFWNDISSLMETVVIEDNPIEWRFFIKSSKASLKTVLLQNGNKFPSIPVAHFASMKETYENFHFILAKLQNAVTPSKNQSSRNRPIIRHTHVEPTPPLAADQTQTEPSLWTPVSFRTLASHLSEGDLVSLCPLCVLPMSPTHRRLCLEWSHAWLDWTATEWNQVISSDKSRFKLRSDGRSSGEHLNSTYDLQRHPDLPAGVMIWGAIDYYTRSSLISIDGTMTVLRQPWP</sequence>
<dbReference type="AlphaFoldDB" id="A0A8X6RPF6"/>
<dbReference type="Proteomes" id="UP000887159">
    <property type="component" value="Unassembled WGS sequence"/>
</dbReference>
<dbReference type="Gene3D" id="3.30.420.10">
    <property type="entry name" value="Ribonuclease H-like superfamily/Ribonuclease H"/>
    <property type="match status" value="1"/>
</dbReference>
<keyword evidence="3" id="KW-1185">Reference proteome</keyword>
<proteinExistence type="predicted"/>
<comment type="caution">
    <text evidence="2">The sequence shown here is derived from an EMBL/GenBank/DDBJ whole genome shotgun (WGS) entry which is preliminary data.</text>
</comment>
<dbReference type="PANTHER" id="PTHR46114">
    <property type="entry name" value="APPLE DOMAIN-CONTAINING PROTEIN"/>
    <property type="match status" value="1"/>
</dbReference>
<dbReference type="InterPro" id="IPR036397">
    <property type="entry name" value="RNaseH_sf"/>
</dbReference>
<feature type="compositionally biased region" description="Acidic residues" evidence="1">
    <location>
        <begin position="22"/>
        <end position="32"/>
    </location>
</feature>
<feature type="compositionally biased region" description="Basic and acidic residues" evidence="1">
    <location>
        <begin position="1"/>
        <end position="21"/>
    </location>
</feature>
<protein>
    <submittedName>
        <fullName evidence="2">Uncharacterized protein</fullName>
    </submittedName>
</protein>
<organism evidence="2 3">
    <name type="scientific">Trichonephila clavipes</name>
    <name type="common">Golden silk orbweaver</name>
    <name type="synonym">Nephila clavipes</name>
    <dbReference type="NCBI Taxonomy" id="2585209"/>
    <lineage>
        <taxon>Eukaryota</taxon>
        <taxon>Metazoa</taxon>
        <taxon>Ecdysozoa</taxon>
        <taxon>Arthropoda</taxon>
        <taxon>Chelicerata</taxon>
        <taxon>Arachnida</taxon>
        <taxon>Araneae</taxon>
        <taxon>Araneomorphae</taxon>
        <taxon>Entelegynae</taxon>
        <taxon>Araneoidea</taxon>
        <taxon>Nephilidae</taxon>
        <taxon>Trichonephila</taxon>
    </lineage>
</organism>
<dbReference type="EMBL" id="BMAU01021201">
    <property type="protein sequence ID" value="GFX97915.1"/>
    <property type="molecule type" value="Genomic_DNA"/>
</dbReference>
<dbReference type="GO" id="GO:0003676">
    <property type="term" value="F:nucleic acid binding"/>
    <property type="evidence" value="ECO:0007669"/>
    <property type="project" value="InterPro"/>
</dbReference>
<evidence type="ECO:0000313" key="2">
    <source>
        <dbReference type="EMBL" id="GFX97915.1"/>
    </source>
</evidence>
<evidence type="ECO:0000256" key="1">
    <source>
        <dbReference type="SAM" id="MobiDB-lite"/>
    </source>
</evidence>